<organism evidence="1 2">
    <name type="scientific">Panicum virgatum</name>
    <name type="common">Blackwell switchgrass</name>
    <dbReference type="NCBI Taxonomy" id="38727"/>
    <lineage>
        <taxon>Eukaryota</taxon>
        <taxon>Viridiplantae</taxon>
        <taxon>Streptophyta</taxon>
        <taxon>Embryophyta</taxon>
        <taxon>Tracheophyta</taxon>
        <taxon>Spermatophyta</taxon>
        <taxon>Magnoliopsida</taxon>
        <taxon>Liliopsida</taxon>
        <taxon>Poales</taxon>
        <taxon>Poaceae</taxon>
        <taxon>PACMAD clade</taxon>
        <taxon>Panicoideae</taxon>
        <taxon>Panicodae</taxon>
        <taxon>Paniceae</taxon>
        <taxon>Panicinae</taxon>
        <taxon>Panicum</taxon>
        <taxon>Panicum sect. Hiantes</taxon>
    </lineage>
</organism>
<gene>
    <name evidence="1" type="ORF">PVAP13_4NG106219</name>
</gene>
<accession>A0A8T0TAX9</accession>
<dbReference type="AlphaFoldDB" id="A0A8T0TAX9"/>
<evidence type="ECO:0000313" key="1">
    <source>
        <dbReference type="EMBL" id="KAG2605259.1"/>
    </source>
</evidence>
<dbReference type="Proteomes" id="UP000823388">
    <property type="component" value="Chromosome 4N"/>
</dbReference>
<keyword evidence="2" id="KW-1185">Reference proteome</keyword>
<name>A0A8T0TAX9_PANVG</name>
<protein>
    <submittedName>
        <fullName evidence="1">Uncharacterized protein</fullName>
    </submittedName>
</protein>
<evidence type="ECO:0000313" key="2">
    <source>
        <dbReference type="Proteomes" id="UP000823388"/>
    </source>
</evidence>
<comment type="caution">
    <text evidence="1">The sequence shown here is derived from an EMBL/GenBank/DDBJ whole genome shotgun (WGS) entry which is preliminary data.</text>
</comment>
<reference evidence="1" key="1">
    <citation type="submission" date="2020-05" db="EMBL/GenBank/DDBJ databases">
        <title>WGS assembly of Panicum virgatum.</title>
        <authorList>
            <person name="Lovell J.T."/>
            <person name="Jenkins J."/>
            <person name="Shu S."/>
            <person name="Juenger T.E."/>
            <person name="Schmutz J."/>
        </authorList>
    </citation>
    <scope>NUCLEOTIDE SEQUENCE</scope>
    <source>
        <strain evidence="1">AP13</strain>
    </source>
</reference>
<dbReference type="EMBL" id="CM029044">
    <property type="protein sequence ID" value="KAG2605259.1"/>
    <property type="molecule type" value="Genomic_DNA"/>
</dbReference>
<proteinExistence type="predicted"/>
<sequence>MCPTYYSEKPLLNMVPRRLIFFPKRKSSDFSIVPHHERSRIKKVGCRPWWDEVRVEVDRQIYLHICRRQGQAPKAEAATCILI</sequence>